<proteinExistence type="predicted"/>
<dbReference type="PANTHER" id="PTHR24128:SF38">
    <property type="entry name" value="ANKYRIN REPEAT FAMILY PROTEIN"/>
    <property type="match status" value="1"/>
</dbReference>
<keyword evidence="1" id="KW-0812">Transmembrane</keyword>
<keyword evidence="1" id="KW-1133">Transmembrane helix</keyword>
<keyword evidence="3" id="KW-1185">Reference proteome</keyword>
<evidence type="ECO:0000313" key="3">
    <source>
        <dbReference type="Proteomes" id="UP000824890"/>
    </source>
</evidence>
<sequence>KNCLSRRKTDLVAECLFNSPECIQDETVDRHNALHLAVVHDRFEVLQVLTGWIQRMSQRDADSIEKRMLRLLLECRSVERNKVNGDDLTFLDILGSQGPRVFLQIPGAKRRRPCQNPIMAPEPRLSWRREDFEKIEDATRKCFFLAAECTCELLAASLPNPMKKTYDFFKSPITFWAYCSTHTRRISSDTSEEACGPHTRPPGGVTQSEGHAVMKQTFFIVLWVSNTIGFCCALFSLTSQRSVSVRFIRVSTGCNLTAAFSVSYRVLCLVPAVFSLCFDGSFPKAMEEPSDSST</sequence>
<name>A0ABQ8BLS6_BRANA</name>
<organism evidence="2 3">
    <name type="scientific">Brassica napus</name>
    <name type="common">Rape</name>
    <dbReference type="NCBI Taxonomy" id="3708"/>
    <lineage>
        <taxon>Eukaryota</taxon>
        <taxon>Viridiplantae</taxon>
        <taxon>Streptophyta</taxon>
        <taxon>Embryophyta</taxon>
        <taxon>Tracheophyta</taxon>
        <taxon>Spermatophyta</taxon>
        <taxon>Magnoliopsida</taxon>
        <taxon>eudicotyledons</taxon>
        <taxon>Gunneridae</taxon>
        <taxon>Pentapetalae</taxon>
        <taxon>rosids</taxon>
        <taxon>malvids</taxon>
        <taxon>Brassicales</taxon>
        <taxon>Brassicaceae</taxon>
        <taxon>Brassiceae</taxon>
        <taxon>Brassica</taxon>
    </lineage>
</organism>
<reference evidence="2 3" key="1">
    <citation type="submission" date="2021-05" db="EMBL/GenBank/DDBJ databases">
        <title>Genome Assembly of Synthetic Allotetraploid Brassica napus Reveals Homoeologous Exchanges between Subgenomes.</title>
        <authorList>
            <person name="Davis J.T."/>
        </authorList>
    </citation>
    <scope>NUCLEOTIDE SEQUENCE [LARGE SCALE GENOMIC DNA]</scope>
    <source>
        <strain evidence="3">cv. Da-Ae</strain>
        <tissue evidence="2">Seedling</tissue>
    </source>
</reference>
<protein>
    <recommendedName>
        <fullName evidence="4">ANK_REP_REGION domain-containing protein</fullName>
    </recommendedName>
</protein>
<gene>
    <name evidence="2" type="ORF">HID58_037470</name>
</gene>
<accession>A0ABQ8BLS6</accession>
<feature type="non-terminal residue" evidence="2">
    <location>
        <position position="1"/>
    </location>
</feature>
<dbReference type="Proteomes" id="UP000824890">
    <property type="component" value="Unassembled WGS sequence"/>
</dbReference>
<dbReference type="EMBL" id="JAGKQM010000010">
    <property type="protein sequence ID" value="KAH0905643.1"/>
    <property type="molecule type" value="Genomic_DNA"/>
</dbReference>
<feature type="transmembrane region" description="Helical" evidence="1">
    <location>
        <begin position="218"/>
        <end position="238"/>
    </location>
</feature>
<keyword evidence="1" id="KW-0472">Membrane</keyword>
<evidence type="ECO:0000313" key="2">
    <source>
        <dbReference type="EMBL" id="KAH0905643.1"/>
    </source>
</evidence>
<dbReference type="PANTHER" id="PTHR24128">
    <property type="entry name" value="HOMEOBOX PROTEIN WARIAI"/>
    <property type="match status" value="1"/>
</dbReference>
<evidence type="ECO:0008006" key="4">
    <source>
        <dbReference type="Google" id="ProtNLM"/>
    </source>
</evidence>
<evidence type="ECO:0000256" key="1">
    <source>
        <dbReference type="SAM" id="Phobius"/>
    </source>
</evidence>
<comment type="caution">
    <text evidence="2">The sequence shown here is derived from an EMBL/GenBank/DDBJ whole genome shotgun (WGS) entry which is preliminary data.</text>
</comment>
<feature type="transmembrane region" description="Helical" evidence="1">
    <location>
        <begin position="258"/>
        <end position="278"/>
    </location>
</feature>